<comment type="caution">
    <text evidence="2">The sequence shown here is derived from an EMBL/GenBank/DDBJ whole genome shotgun (WGS) entry which is preliminary data.</text>
</comment>
<evidence type="ECO:0000313" key="2">
    <source>
        <dbReference type="EMBL" id="KAK7688434.1"/>
    </source>
</evidence>
<feature type="region of interest" description="Disordered" evidence="1">
    <location>
        <begin position="38"/>
        <end position="57"/>
    </location>
</feature>
<keyword evidence="3" id="KW-1185">Reference proteome</keyword>
<evidence type="ECO:0000256" key="1">
    <source>
        <dbReference type="SAM" id="MobiDB-lite"/>
    </source>
</evidence>
<proteinExistence type="predicted"/>
<reference evidence="2 3" key="1">
    <citation type="submission" date="2022-09" db="EMBL/GenBank/DDBJ databases">
        <authorList>
            <person name="Palmer J.M."/>
        </authorList>
    </citation>
    <scope>NUCLEOTIDE SEQUENCE [LARGE SCALE GENOMIC DNA]</scope>
    <source>
        <strain evidence="2 3">DSM 7382</strain>
    </source>
</reference>
<dbReference type="Proteomes" id="UP001385951">
    <property type="component" value="Unassembled WGS sequence"/>
</dbReference>
<sequence>MRLTLDVLPSELAPILPPSSPPAVPQIWSPEADWYNHSSISARPSDSPTPQAARSAEGYTKVAASDLWAL</sequence>
<name>A0AAW0GEL0_9APHY</name>
<gene>
    <name evidence="2" type="ORF">QCA50_007972</name>
</gene>
<dbReference type="EMBL" id="JASBNA010000010">
    <property type="protein sequence ID" value="KAK7688434.1"/>
    <property type="molecule type" value="Genomic_DNA"/>
</dbReference>
<dbReference type="AlphaFoldDB" id="A0AAW0GEL0"/>
<protein>
    <submittedName>
        <fullName evidence="2">Uncharacterized protein</fullName>
    </submittedName>
</protein>
<accession>A0AAW0GEL0</accession>
<feature type="compositionally biased region" description="Polar residues" evidence="1">
    <location>
        <begin position="38"/>
        <end position="52"/>
    </location>
</feature>
<organism evidence="2 3">
    <name type="scientific">Cerrena zonata</name>
    <dbReference type="NCBI Taxonomy" id="2478898"/>
    <lineage>
        <taxon>Eukaryota</taxon>
        <taxon>Fungi</taxon>
        <taxon>Dikarya</taxon>
        <taxon>Basidiomycota</taxon>
        <taxon>Agaricomycotina</taxon>
        <taxon>Agaricomycetes</taxon>
        <taxon>Polyporales</taxon>
        <taxon>Cerrenaceae</taxon>
        <taxon>Cerrena</taxon>
    </lineage>
</organism>
<evidence type="ECO:0000313" key="3">
    <source>
        <dbReference type="Proteomes" id="UP001385951"/>
    </source>
</evidence>